<name>A0ABY6HLS8_9ARCH</name>
<gene>
    <name evidence="4" type="ORF">NEF87_000646</name>
</gene>
<proteinExistence type="predicted"/>
<feature type="transmembrane region" description="Helical" evidence="2">
    <location>
        <begin position="27"/>
        <end position="49"/>
    </location>
</feature>
<keyword evidence="1" id="KW-0238">DNA-binding</keyword>
<evidence type="ECO:0000256" key="2">
    <source>
        <dbReference type="SAM" id="Phobius"/>
    </source>
</evidence>
<keyword evidence="2" id="KW-0472">Membrane</keyword>
<dbReference type="SMART" id="SM00530">
    <property type="entry name" value="HTH_XRE"/>
    <property type="match status" value="1"/>
</dbReference>
<dbReference type="SUPFAM" id="SSF47413">
    <property type="entry name" value="lambda repressor-like DNA-binding domains"/>
    <property type="match status" value="1"/>
</dbReference>
<dbReference type="PROSITE" id="PS50943">
    <property type="entry name" value="HTH_CROC1"/>
    <property type="match status" value="1"/>
</dbReference>
<dbReference type="PANTHER" id="PTHR46558:SF4">
    <property type="entry name" value="DNA-BIDING PHAGE PROTEIN"/>
    <property type="match status" value="1"/>
</dbReference>
<dbReference type="CDD" id="cd00093">
    <property type="entry name" value="HTH_XRE"/>
    <property type="match status" value="1"/>
</dbReference>
<sequence>MITNPILDETQKNRPDPMYPDFLMKKWLFISIWWALFIWACVFSYIFFLTLTEGAILWTILSLPITYIGITLPFYPFMKWYNRKFVENHWWVLGEKKLFVKRGVFTSHLARIDYERIQNVNLVQSFLEKMLGFYRIQIETAGSSAQTSEGRLMGLKNPEEMVRAITEKTSVHDIVEKISENTSKYGGIVFENNNLAFDQFIAYVLSKLQESGKMKSKIKELRKKKNLTQAELADKCNVTRQTIIYLEQGKYVPSLTLAMQLAKILGVIIEEIFELEDSDINKKRGKMD</sequence>
<evidence type="ECO:0000313" key="5">
    <source>
        <dbReference type="Proteomes" id="UP001208689"/>
    </source>
</evidence>
<reference evidence="4" key="1">
    <citation type="submission" date="2022-09" db="EMBL/GenBank/DDBJ databases">
        <title>Actin cytoskeleton and complex cell architecture in an #Asgard archaeon.</title>
        <authorList>
            <person name="Ponce Toledo R.I."/>
            <person name="Schleper C."/>
            <person name="Rodrigues Oliveira T."/>
            <person name="Wollweber F."/>
            <person name="Xu J."/>
            <person name="Rittmann S."/>
            <person name="Klingl A."/>
            <person name="Pilhofer M."/>
        </authorList>
    </citation>
    <scope>NUCLEOTIDE SEQUENCE</scope>
    <source>
        <strain evidence="4">B-35</strain>
    </source>
</reference>
<dbReference type="PANTHER" id="PTHR46558">
    <property type="entry name" value="TRACRIPTIONAL REGULATORY PROTEIN-RELATED-RELATED"/>
    <property type="match status" value="1"/>
</dbReference>
<protein>
    <recommendedName>
        <fullName evidence="3">HTH cro/C1-type domain-containing protein</fullName>
    </recommendedName>
</protein>
<evidence type="ECO:0000256" key="1">
    <source>
        <dbReference type="ARBA" id="ARBA00023125"/>
    </source>
</evidence>
<dbReference type="Pfam" id="PF01381">
    <property type="entry name" value="HTH_3"/>
    <property type="match status" value="1"/>
</dbReference>
<evidence type="ECO:0000259" key="3">
    <source>
        <dbReference type="PROSITE" id="PS50943"/>
    </source>
</evidence>
<dbReference type="InterPro" id="IPR001387">
    <property type="entry name" value="Cro/C1-type_HTH"/>
</dbReference>
<keyword evidence="2" id="KW-0812">Transmembrane</keyword>
<dbReference type="Pfam" id="PF03703">
    <property type="entry name" value="bPH_2"/>
    <property type="match status" value="1"/>
</dbReference>
<organism evidence="4 5">
    <name type="scientific">Candidatus Lokiarchaeum ossiferum</name>
    <dbReference type="NCBI Taxonomy" id="2951803"/>
    <lineage>
        <taxon>Archaea</taxon>
        <taxon>Promethearchaeati</taxon>
        <taxon>Promethearchaeota</taxon>
        <taxon>Promethearchaeia</taxon>
        <taxon>Promethearchaeales</taxon>
        <taxon>Promethearchaeaceae</taxon>
        <taxon>Candidatus Lokiarchaeum</taxon>
    </lineage>
</organism>
<dbReference type="Proteomes" id="UP001208689">
    <property type="component" value="Chromosome"/>
</dbReference>
<evidence type="ECO:0000313" key="4">
    <source>
        <dbReference type="EMBL" id="UYP44361.1"/>
    </source>
</evidence>
<feature type="domain" description="HTH cro/C1-type" evidence="3">
    <location>
        <begin position="218"/>
        <end position="272"/>
    </location>
</feature>
<accession>A0ABY6HLS8</accession>
<keyword evidence="2" id="KW-1133">Transmembrane helix</keyword>
<dbReference type="InterPro" id="IPR005182">
    <property type="entry name" value="YdbS-like_PH"/>
</dbReference>
<feature type="transmembrane region" description="Helical" evidence="2">
    <location>
        <begin position="55"/>
        <end position="75"/>
    </location>
</feature>
<dbReference type="EMBL" id="CP104013">
    <property type="protein sequence ID" value="UYP44361.1"/>
    <property type="molecule type" value="Genomic_DNA"/>
</dbReference>
<keyword evidence="5" id="KW-1185">Reference proteome</keyword>
<dbReference type="Gene3D" id="1.10.260.40">
    <property type="entry name" value="lambda repressor-like DNA-binding domains"/>
    <property type="match status" value="1"/>
</dbReference>
<dbReference type="InterPro" id="IPR010982">
    <property type="entry name" value="Lambda_DNA-bd_dom_sf"/>
</dbReference>